<dbReference type="OrthoDB" id="9986677at2759"/>
<dbReference type="GO" id="GO:0015031">
    <property type="term" value="P:protein transport"/>
    <property type="evidence" value="ECO:0007669"/>
    <property type="project" value="UniProtKB-KW"/>
</dbReference>
<evidence type="ECO:0000256" key="6">
    <source>
        <dbReference type="ARBA" id="ARBA00022927"/>
    </source>
</evidence>
<dbReference type="Pfam" id="PF03169">
    <property type="entry name" value="OPT"/>
    <property type="match status" value="1"/>
</dbReference>
<keyword evidence="7 9" id="KW-1133">Transmembrane helix</keyword>
<keyword evidence="4 9" id="KW-0812">Transmembrane</keyword>
<evidence type="ECO:0000313" key="10">
    <source>
        <dbReference type="EMBL" id="PMD47729.1"/>
    </source>
</evidence>
<organism evidence="10 11">
    <name type="scientific">Hyaloscypha variabilis (strain UAMH 11265 / GT02V1 / F)</name>
    <name type="common">Meliniomyces variabilis</name>
    <dbReference type="NCBI Taxonomy" id="1149755"/>
    <lineage>
        <taxon>Eukaryota</taxon>
        <taxon>Fungi</taxon>
        <taxon>Dikarya</taxon>
        <taxon>Ascomycota</taxon>
        <taxon>Pezizomycotina</taxon>
        <taxon>Leotiomycetes</taxon>
        <taxon>Helotiales</taxon>
        <taxon>Hyaloscyphaceae</taxon>
        <taxon>Hyaloscypha</taxon>
        <taxon>Hyaloscypha variabilis</taxon>
    </lineage>
</organism>
<keyword evidence="11" id="KW-1185">Reference proteome</keyword>
<accession>A0A2J6SAE3</accession>
<evidence type="ECO:0000256" key="8">
    <source>
        <dbReference type="ARBA" id="ARBA00023136"/>
    </source>
</evidence>
<dbReference type="AlphaFoldDB" id="A0A2J6SAE3"/>
<evidence type="ECO:0000256" key="4">
    <source>
        <dbReference type="ARBA" id="ARBA00022692"/>
    </source>
</evidence>
<evidence type="ECO:0000256" key="5">
    <source>
        <dbReference type="ARBA" id="ARBA00022856"/>
    </source>
</evidence>
<feature type="transmembrane region" description="Helical" evidence="9">
    <location>
        <begin position="719"/>
        <end position="736"/>
    </location>
</feature>
<feature type="transmembrane region" description="Helical" evidence="9">
    <location>
        <begin position="566"/>
        <end position="586"/>
    </location>
</feature>
<dbReference type="EMBL" id="KZ613938">
    <property type="protein sequence ID" value="PMD47729.1"/>
    <property type="molecule type" value="Genomic_DNA"/>
</dbReference>
<evidence type="ECO:0000256" key="7">
    <source>
        <dbReference type="ARBA" id="ARBA00022989"/>
    </source>
</evidence>
<sequence length="897" mass="100932">MSEKLSADDVKVAGANEKQIDGYDLSPSLSDRWLPPEEWLERFVQEYSGQHSGDSETLPAGADPNRVATSVLTFNEEESVRRLESLIQDHQDDYTIDHNLLKRCGELIQGHTACGMEEGEWAYVTCKTAGLVNNWSPYAEVRAVTLPYDDPEEPCESIRAYVVGFFWVCVATAVNTFFNPRQPGISIPGPVIQLLCVPMGRGLAYILPDWGFSLRGKRYTLNPGPWSAKEQLFATIISQADSIGNFTGLLDMRLPIFFNQKWVNYGFGIMLAFANQIFGLGMAGILRRLSVYPQQAVWPSVLPTLALNRTLINADNKREVINGWRITRFVCFGLASAFFLVYYWIPNEFFGALRLFNWMTWIAPNNKNLAIVTGSYGGMGFNPWSSFDPNASGSTAMNAPFFAQLQQYVMRAIAGLIILIMYYTNMSWAAYMPINSNTAFNNKMEAYNVSKVLTSANKVDIDKYKVYGPPYYAVANLFVTGATYVYYTFSIVYVFIKYWGPLKKAFIGMVVNTWKRQSIYTGFDDGQARIMRRYKEVPEWWYSILFTFGFIVSVVAVTAWPTETPWWSILVVVAVGSMLTIPWVIIESIASTGISLGAIWQVLPGVIWPGNPLAQLVILMLGGAFEQLAGGFTQDLKYAHYAKMPPRAIFRGHIASCVVNCIIYVAMLEVMVIYFNSDSTLCQWDNKEHMVCQYANSVYSSTISFGAFGTNNMFKLYPALPYCFLIGALLGLFWVLSEKAAPHVRRLIQARTDEKQFSSFEKYFWRPAAATCSTLNPAIALSGALNWAGNSNLTYATLGIYIAWYFQFYLKRRYTAWWGKYAYLVFAGLNVGVAISGLIVTLVFSFGAGKNTSFKWWGNEVSTHGLDYQLYNNNASLKALPSVGYFGLSPDQYPLDW</sequence>
<protein>
    <submittedName>
        <fullName evidence="10">Oligopeptide transporter 2</fullName>
    </submittedName>
</protein>
<name>A0A2J6SAE3_HYAVF</name>
<evidence type="ECO:0000256" key="9">
    <source>
        <dbReference type="SAM" id="Phobius"/>
    </source>
</evidence>
<dbReference type="GO" id="GO:0035673">
    <property type="term" value="F:oligopeptide transmembrane transporter activity"/>
    <property type="evidence" value="ECO:0007669"/>
    <property type="project" value="InterPro"/>
</dbReference>
<dbReference type="Proteomes" id="UP000235786">
    <property type="component" value="Unassembled WGS sequence"/>
</dbReference>
<feature type="transmembrane region" description="Helical" evidence="9">
    <location>
        <begin position="540"/>
        <end position="560"/>
    </location>
</feature>
<feature type="transmembrane region" description="Helical" evidence="9">
    <location>
        <begin position="262"/>
        <end position="286"/>
    </location>
</feature>
<feature type="transmembrane region" description="Helical" evidence="9">
    <location>
        <begin position="471"/>
        <end position="496"/>
    </location>
</feature>
<comment type="similarity">
    <text evidence="2">Belongs to the oligopeptide OPT transporter family.</text>
</comment>
<evidence type="ECO:0000256" key="2">
    <source>
        <dbReference type="ARBA" id="ARBA00008807"/>
    </source>
</evidence>
<gene>
    <name evidence="10" type="ORF">L207DRAFT_416655</name>
</gene>
<dbReference type="GO" id="GO:0016020">
    <property type="term" value="C:membrane"/>
    <property type="evidence" value="ECO:0007669"/>
    <property type="project" value="UniProtKB-SubCell"/>
</dbReference>
<dbReference type="PANTHER" id="PTHR22601">
    <property type="entry name" value="ISP4 LIKE PROTEIN"/>
    <property type="match status" value="1"/>
</dbReference>
<evidence type="ECO:0000256" key="1">
    <source>
        <dbReference type="ARBA" id="ARBA00004141"/>
    </source>
</evidence>
<keyword evidence="6" id="KW-0653">Protein transport</keyword>
<reference evidence="10 11" key="1">
    <citation type="submission" date="2016-04" db="EMBL/GenBank/DDBJ databases">
        <title>A degradative enzymes factory behind the ericoid mycorrhizal symbiosis.</title>
        <authorList>
            <consortium name="DOE Joint Genome Institute"/>
            <person name="Martino E."/>
            <person name="Morin E."/>
            <person name="Grelet G."/>
            <person name="Kuo A."/>
            <person name="Kohler A."/>
            <person name="Daghino S."/>
            <person name="Barry K."/>
            <person name="Choi C."/>
            <person name="Cichocki N."/>
            <person name="Clum A."/>
            <person name="Copeland A."/>
            <person name="Hainaut M."/>
            <person name="Haridas S."/>
            <person name="Labutti K."/>
            <person name="Lindquist E."/>
            <person name="Lipzen A."/>
            <person name="Khouja H.-R."/>
            <person name="Murat C."/>
            <person name="Ohm R."/>
            <person name="Olson A."/>
            <person name="Spatafora J."/>
            <person name="Veneault-Fourrey C."/>
            <person name="Henrissat B."/>
            <person name="Grigoriev I."/>
            <person name="Martin F."/>
            <person name="Perotto S."/>
        </authorList>
    </citation>
    <scope>NUCLEOTIDE SEQUENCE [LARGE SCALE GENOMIC DNA]</scope>
    <source>
        <strain evidence="10 11">F</strain>
    </source>
</reference>
<dbReference type="NCBIfam" id="TIGR00728">
    <property type="entry name" value="OPT_sfam"/>
    <property type="match status" value="1"/>
</dbReference>
<feature type="transmembrane region" description="Helical" evidence="9">
    <location>
        <begin position="326"/>
        <end position="345"/>
    </location>
</feature>
<keyword evidence="5" id="KW-0571">Peptide transport</keyword>
<dbReference type="InterPro" id="IPR004813">
    <property type="entry name" value="OPT"/>
</dbReference>
<feature type="transmembrane region" description="Helical" evidence="9">
    <location>
        <begin position="793"/>
        <end position="810"/>
    </location>
</feature>
<proteinExistence type="inferred from homology"/>
<dbReference type="InterPro" id="IPR004648">
    <property type="entry name" value="Oligpept_transpt"/>
</dbReference>
<feature type="transmembrane region" description="Helical" evidence="9">
    <location>
        <begin position="654"/>
        <end position="675"/>
    </location>
</feature>
<comment type="subcellular location">
    <subcellularLocation>
        <location evidence="1">Membrane</location>
        <topology evidence="1">Multi-pass membrane protein</topology>
    </subcellularLocation>
</comment>
<evidence type="ECO:0000256" key="3">
    <source>
        <dbReference type="ARBA" id="ARBA00022448"/>
    </source>
</evidence>
<dbReference type="NCBIfam" id="TIGR00727">
    <property type="entry name" value="ISP4_OPT"/>
    <property type="match status" value="1"/>
</dbReference>
<evidence type="ECO:0000313" key="11">
    <source>
        <dbReference type="Proteomes" id="UP000235786"/>
    </source>
</evidence>
<feature type="transmembrane region" description="Helical" evidence="9">
    <location>
        <begin position="408"/>
        <end position="431"/>
    </location>
</feature>
<keyword evidence="3" id="KW-0813">Transport</keyword>
<keyword evidence="8 9" id="KW-0472">Membrane</keyword>
<feature type="transmembrane region" description="Helical" evidence="9">
    <location>
        <begin position="822"/>
        <end position="847"/>
    </location>
</feature>